<feature type="compositionally biased region" description="Polar residues" evidence="10">
    <location>
        <begin position="31"/>
        <end position="44"/>
    </location>
</feature>
<feature type="compositionally biased region" description="Low complexity" evidence="10">
    <location>
        <begin position="45"/>
        <end position="56"/>
    </location>
</feature>
<feature type="region of interest" description="Disordered" evidence="10">
    <location>
        <begin position="958"/>
        <end position="1000"/>
    </location>
</feature>
<dbReference type="PROSITE" id="PS51437">
    <property type="entry name" value="CG_1"/>
    <property type="match status" value="1"/>
</dbReference>
<dbReference type="SUPFAM" id="SSF48403">
    <property type="entry name" value="Ankyrin repeat"/>
    <property type="match status" value="1"/>
</dbReference>
<feature type="compositionally biased region" description="Low complexity" evidence="10">
    <location>
        <begin position="1058"/>
        <end position="1073"/>
    </location>
</feature>
<evidence type="ECO:0000256" key="4">
    <source>
        <dbReference type="ARBA" id="ARBA00023015"/>
    </source>
</evidence>
<evidence type="ECO:0000313" key="13">
    <source>
        <dbReference type="Proteomes" id="UP000268350"/>
    </source>
</evidence>
<dbReference type="Proteomes" id="UP000268350">
    <property type="component" value="Unassembled WGS sequence"/>
</dbReference>
<dbReference type="Gene3D" id="1.25.40.20">
    <property type="entry name" value="Ankyrin repeat-containing domain"/>
    <property type="match status" value="1"/>
</dbReference>
<dbReference type="InterPro" id="IPR027417">
    <property type="entry name" value="P-loop_NTPase"/>
</dbReference>
<comment type="similarity">
    <text evidence="2">Belongs to the CAMTA family.</text>
</comment>
<feature type="region of interest" description="Disordered" evidence="10">
    <location>
        <begin position="1816"/>
        <end position="1850"/>
    </location>
</feature>
<dbReference type="EMBL" id="OUUW01000001">
    <property type="protein sequence ID" value="SPP75189.1"/>
    <property type="molecule type" value="Genomic_DNA"/>
</dbReference>
<dbReference type="GO" id="GO:0005634">
    <property type="term" value="C:nucleus"/>
    <property type="evidence" value="ECO:0007669"/>
    <property type="project" value="UniProtKB-SubCell"/>
</dbReference>
<feature type="compositionally biased region" description="Polar residues" evidence="10">
    <location>
        <begin position="785"/>
        <end position="795"/>
    </location>
</feature>
<dbReference type="SUPFAM" id="SSF81296">
    <property type="entry name" value="E set domains"/>
    <property type="match status" value="1"/>
</dbReference>
<feature type="region of interest" description="Disordered" evidence="10">
    <location>
        <begin position="31"/>
        <end position="56"/>
    </location>
</feature>
<dbReference type="PROSITE" id="PS50096">
    <property type="entry name" value="IQ"/>
    <property type="match status" value="1"/>
</dbReference>
<feature type="compositionally biased region" description="Polar residues" evidence="10">
    <location>
        <begin position="1610"/>
        <end position="1621"/>
    </location>
</feature>
<feature type="compositionally biased region" description="Polar residues" evidence="10">
    <location>
        <begin position="740"/>
        <end position="759"/>
    </location>
</feature>
<feature type="region of interest" description="Disordered" evidence="10">
    <location>
        <begin position="371"/>
        <end position="406"/>
    </location>
</feature>
<dbReference type="PANTHER" id="PTHR23335:SF1">
    <property type="entry name" value="CALMODULIN-BINDING TRANSCRIPTION ACTIVATOR, ISOFORM F"/>
    <property type="match status" value="1"/>
</dbReference>
<dbReference type="STRING" id="7266.A0A3B0JNN3"/>
<dbReference type="OrthoDB" id="407555at2759"/>
<keyword evidence="3" id="KW-0677">Repeat</keyword>
<feature type="compositionally biased region" description="Low complexity" evidence="10">
    <location>
        <begin position="1102"/>
        <end position="1119"/>
    </location>
</feature>
<reference evidence="13" key="1">
    <citation type="submission" date="2018-01" db="EMBL/GenBank/DDBJ databases">
        <authorList>
            <person name="Alioto T."/>
            <person name="Alioto T."/>
        </authorList>
    </citation>
    <scope>NUCLEOTIDE SEQUENCE [LARGE SCALE GENOMIC DNA]</scope>
</reference>
<proteinExistence type="inferred from homology"/>
<dbReference type="SMART" id="SM01076">
    <property type="entry name" value="CG-1"/>
    <property type="match status" value="1"/>
</dbReference>
<organism evidence="12 13">
    <name type="scientific">Drosophila guanche</name>
    <name type="common">Fruit fly</name>
    <dbReference type="NCBI Taxonomy" id="7266"/>
    <lineage>
        <taxon>Eukaryota</taxon>
        <taxon>Metazoa</taxon>
        <taxon>Ecdysozoa</taxon>
        <taxon>Arthropoda</taxon>
        <taxon>Hexapoda</taxon>
        <taxon>Insecta</taxon>
        <taxon>Pterygota</taxon>
        <taxon>Neoptera</taxon>
        <taxon>Endopterygota</taxon>
        <taxon>Diptera</taxon>
        <taxon>Brachycera</taxon>
        <taxon>Muscomorpha</taxon>
        <taxon>Ephydroidea</taxon>
        <taxon>Drosophilidae</taxon>
        <taxon>Drosophila</taxon>
        <taxon>Sophophora</taxon>
    </lineage>
</organism>
<accession>A0A3B0JNN3</accession>
<keyword evidence="8" id="KW-0539">Nucleus</keyword>
<feature type="compositionally biased region" description="Low complexity" evidence="10">
    <location>
        <begin position="1126"/>
        <end position="1140"/>
    </location>
</feature>
<dbReference type="InterPro" id="IPR036770">
    <property type="entry name" value="Ankyrin_rpt-contain_sf"/>
</dbReference>
<feature type="compositionally biased region" description="Low complexity" evidence="10">
    <location>
        <begin position="964"/>
        <end position="1000"/>
    </location>
</feature>
<keyword evidence="5" id="KW-0040">ANK repeat</keyword>
<feature type="compositionally biased region" description="Low complexity" evidence="10">
    <location>
        <begin position="932"/>
        <end position="943"/>
    </location>
</feature>
<keyword evidence="7" id="KW-0804">Transcription</keyword>
<protein>
    <submittedName>
        <fullName evidence="12">Blast:Calmodulin-binding transcription activator 1</fullName>
    </submittedName>
</protein>
<dbReference type="InterPro" id="IPR005559">
    <property type="entry name" value="CG-1_dom"/>
</dbReference>
<dbReference type="Gene3D" id="2.60.40.10">
    <property type="entry name" value="Immunoglobulins"/>
    <property type="match status" value="1"/>
</dbReference>
<dbReference type="Pfam" id="PF03859">
    <property type="entry name" value="CG-1"/>
    <property type="match status" value="1"/>
</dbReference>
<dbReference type="GO" id="GO:0006357">
    <property type="term" value="P:regulation of transcription by RNA polymerase II"/>
    <property type="evidence" value="ECO:0007669"/>
    <property type="project" value="TreeGrafter"/>
</dbReference>
<evidence type="ECO:0000259" key="11">
    <source>
        <dbReference type="PROSITE" id="PS51437"/>
    </source>
</evidence>
<feature type="compositionally biased region" description="Low complexity" evidence="10">
    <location>
        <begin position="898"/>
        <end position="924"/>
    </location>
</feature>
<dbReference type="OMA" id="GCANYSA"/>
<keyword evidence="13" id="KW-1185">Reference proteome</keyword>
<feature type="compositionally biased region" description="Polar residues" evidence="10">
    <location>
        <begin position="1195"/>
        <end position="1206"/>
    </location>
</feature>
<feature type="compositionally biased region" description="Low complexity" evidence="10">
    <location>
        <begin position="1816"/>
        <end position="1830"/>
    </location>
</feature>
<dbReference type="FunFam" id="1.20.5.190:FF:000019">
    <property type="entry name" value="Calmodulin-binding transcription activator 1"/>
    <property type="match status" value="1"/>
</dbReference>
<evidence type="ECO:0000256" key="8">
    <source>
        <dbReference type="ARBA" id="ARBA00023242"/>
    </source>
</evidence>
<evidence type="ECO:0000256" key="5">
    <source>
        <dbReference type="ARBA" id="ARBA00023043"/>
    </source>
</evidence>
<feature type="domain" description="CG-1" evidence="11">
    <location>
        <begin position="416"/>
        <end position="541"/>
    </location>
</feature>
<feature type="region of interest" description="Disordered" evidence="10">
    <location>
        <begin position="1986"/>
        <end position="2027"/>
    </location>
</feature>
<evidence type="ECO:0000256" key="1">
    <source>
        <dbReference type="ARBA" id="ARBA00004123"/>
    </source>
</evidence>
<feature type="region of interest" description="Disordered" evidence="10">
    <location>
        <begin position="719"/>
        <end position="798"/>
    </location>
</feature>
<feature type="compositionally biased region" description="Low complexity" evidence="10">
    <location>
        <begin position="760"/>
        <end position="778"/>
    </location>
</feature>
<dbReference type="PANTHER" id="PTHR23335">
    <property type="entry name" value="CALMODULIN-BINDING TRANSCRIPTION ACTIVATOR CAMTA"/>
    <property type="match status" value="1"/>
</dbReference>
<feature type="region of interest" description="Disordered" evidence="10">
    <location>
        <begin position="2074"/>
        <end position="2096"/>
    </location>
</feature>
<keyword evidence="4" id="KW-0805">Transcription regulation</keyword>
<feature type="region of interest" description="Disordered" evidence="10">
    <location>
        <begin position="1606"/>
        <end position="1631"/>
    </location>
</feature>
<dbReference type="SMART" id="SM00015">
    <property type="entry name" value="IQ"/>
    <property type="match status" value="3"/>
</dbReference>
<evidence type="ECO:0000256" key="9">
    <source>
        <dbReference type="ARBA" id="ARBA00029480"/>
    </source>
</evidence>
<evidence type="ECO:0000256" key="10">
    <source>
        <dbReference type="SAM" id="MobiDB-lite"/>
    </source>
</evidence>
<evidence type="ECO:0000313" key="12">
    <source>
        <dbReference type="EMBL" id="SPP75189.1"/>
    </source>
</evidence>
<feature type="compositionally biased region" description="Low complexity" evidence="10">
    <location>
        <begin position="1081"/>
        <end position="1095"/>
    </location>
</feature>
<feature type="region of interest" description="Disordered" evidence="10">
    <location>
        <begin position="1056"/>
        <end position="1150"/>
    </location>
</feature>
<comment type="subunit">
    <text evidence="9">May interact with calmodulin.</text>
</comment>
<evidence type="ECO:0000256" key="3">
    <source>
        <dbReference type="ARBA" id="ARBA00022737"/>
    </source>
</evidence>
<dbReference type="InterPro" id="IPR000048">
    <property type="entry name" value="IQ_motif_EF-hand-BS"/>
</dbReference>
<dbReference type="InterPro" id="IPR014756">
    <property type="entry name" value="Ig_E-set"/>
</dbReference>
<dbReference type="GO" id="GO:0003690">
    <property type="term" value="F:double-stranded DNA binding"/>
    <property type="evidence" value="ECO:0007669"/>
    <property type="project" value="TreeGrafter"/>
</dbReference>
<gene>
    <name evidence="12" type="ORF">DGUA_6G002953</name>
</gene>
<feature type="region of interest" description="Disordered" evidence="10">
    <location>
        <begin position="1194"/>
        <end position="1213"/>
    </location>
</feature>
<evidence type="ECO:0000256" key="6">
    <source>
        <dbReference type="ARBA" id="ARBA00023159"/>
    </source>
</evidence>
<evidence type="ECO:0000256" key="2">
    <source>
        <dbReference type="ARBA" id="ARBA00008267"/>
    </source>
</evidence>
<sequence>MENVPDASCSASSLKLQRQQTQIKAKNVLIRSQSSGKLSRNEAGTTTTTTTTTTSATSTKATARTLKIGAMQQKQLQPPNGVNTSNIILLRGTRNENGQIIIQNKQDILTLLNEQQQQQQQDKAAQASTAITLNQLPTTTTVARKTIVQSSGSTTSTSSTISIVASSSSSSTSSAGVGKDTVSNTILLQTPINASQLESVLKAQERTKQANGNQTKLIERPFLLKHASRSLSSESNGDGKSPFVLQTLKRLEKSQSILVIRNSTSGSTSSMTVSPPVNVSAATTSANVLSVTRTSKAAKGMPGALHKLKAAATAAAAARVGAGAGTVAAPSTSSAGTTILRLGKSSTTLAINGTGGSKLEAATTTTSTANKLSNTVTSEQQQQQQQQQSTTAQTNVPLGNDGEPIKLPDNLESLPRADSFPSQRHRWNTNEEIAAILISFDKHCEWQSKEVRTRPKSGSLLLYSRKKVRYRRDGYCWKKRKDGKTTREDHMKLKVQGTECIYGCYVHSAILPTFHRRCYWLLQNPDIVLVHYLNVPYPDDNKMAVIAPSITLWGDKKEWTKEELVSQLKPMLSTVNSDDDSDSGNDIEISTAETVESIVCQLMEKQRLSRQAALVKQLDCGCGDSGCADGKTCTHPVMRRTGGIIKSVAATSASEKRLNEGAFSNGTPNVVVASKLYSRWAERPRQRNDGMHLDNPHAQFHNATQQLPQESAIKFQIIPPQQQQQQQQQQPQQSGHGDGSYQQQYRGNQMLASRSNLAMQQQQQQQQYHQQQQQQQQHLSLQRFVASQSQNSAHLNQHHHRLQIANTTITATARDPSTTVVAAAAEVGGDSSSVLNGMDTELIEIQSHMTANKISNSVSSNGNGSAKQLATQTNNELNVVNNNDPSNNNFMYNQQQQLNTSSNSNNSQQQQQQQQHYYKLQQTSSATPNSGQQLQTQTQTQTQAPTLVHPPVEAMCMSPEHRLSSSSSGSSSNSNSNNNNNNNNTASTSSTVNGHSTPSTVVATTTSISISTSSSGTSSTSSSLQSIIDGNQQQQITTTATAATCDNLMSANALTELSGGSSSNSNGNSNSNNQATDGHSKSQSQSQSQPQILSQNGCANFSASSDNSSQISASDESSSFGANNQNNSHSSHSHSSSSNSSEDEPQSSNAAETLSFFNETLDLSHEDIQRTLIANMQPYNTAAGEAATTTIEPLATSNSSNSNGHSQEVEKKPLHGHEVEAEAEEDETDDVFANLDAFDMLVEFPELDLDDKQALNNTALEQGSYLGQAATQAQPPRKIHNICDFSPEWSYTEGGVKVLVAGPWTSSNNAGAYTVLFDAQPVPTQMVQEGVLRCYCPAHEAGFVTLQVACGGFLVSNSVMFEYKLSLLADAPFDASSSNDCLYKFTLLNRLSTIDDKLQLKTEQEPTTDHTALYLEPNFEEKLVAYCHKLTKHAWSMPSTVASWSVGLRGMTLLHLAAALGYAKLVGAMLNWRAENPHIILETELDALSQDVYGFTPLAWSCVRGHVECSLLLYKWNHNALKIRTQGQQTPLDLANLKGHKHLLAQMFRLEKERCRKPHLRGGLANLSMNIAVETETEEPQQHQQMYNSFDLEILQRKHDGVFLRPGAVHSNQSPPNNGSRYSKRSSIDSGINMDIRSKSGKSLPRLHSNFEGHDNYALGVDSPLDTLTGTNSLLSPLRKMDFALCEVSTGESSPIHDKDIDGDDTSTSATDVTIGNDLAMALADAVVGDSDAKVLTLAEHIIAAMPERIKNEADEMMVLGSPLTEPLTSESSALTDSFMDPLLDSLPNTHFDSDFSFDFHDHSYRYHDVSTPCSSLSPASSGPLQSPASYSILGTDPSVSSPSPPPSTKQLTEFLHASSLSQYPFEADFSKLTLTDTEQRELYEAAKCIQKAYRSYKGRQKLEEQNKERTAAIVIQNYYRRYKQYAYYRQMTNAALVIQHGYRSYRKNKRFKKSGLGQGMAGGSDHGSVSSNSQCLSSFYDHYKQDQQQQHEMSSQPSTPKETSPSGPLKRTYSQSTQNQAARKIQQFMRQSRIKLQRERAEKEKLVHQRRAEYLQNLQYQGQQEILACLENNSSAQSSGQSTYTNSINNLQSNQ</sequence>
<dbReference type="InterPro" id="IPR013783">
    <property type="entry name" value="Ig-like_fold"/>
</dbReference>
<keyword evidence="6" id="KW-0010">Activator</keyword>
<feature type="compositionally biased region" description="Polar residues" evidence="10">
    <location>
        <begin position="1992"/>
        <end position="2022"/>
    </location>
</feature>
<name>A0A3B0JNN3_DROGU</name>
<dbReference type="FunFam" id="2.60.40.10:FF:000089">
    <property type="entry name" value="calmodulin-binding transcription activator 2 isoform X1"/>
    <property type="match status" value="1"/>
</dbReference>
<dbReference type="SUPFAM" id="SSF52540">
    <property type="entry name" value="P-loop containing nucleoside triphosphate hydrolases"/>
    <property type="match status" value="1"/>
</dbReference>
<evidence type="ECO:0000256" key="7">
    <source>
        <dbReference type="ARBA" id="ARBA00023163"/>
    </source>
</evidence>
<comment type="subcellular location">
    <subcellularLocation>
        <location evidence="1">Nucleus</location>
    </subcellularLocation>
</comment>
<feature type="region of interest" description="Disordered" evidence="10">
    <location>
        <begin position="898"/>
        <end position="944"/>
    </location>
</feature>
<dbReference type="Gene3D" id="1.20.5.190">
    <property type="match status" value="1"/>
</dbReference>
<feature type="compositionally biased region" description="Low complexity" evidence="10">
    <location>
        <begin position="719"/>
        <end position="733"/>
    </location>
</feature>
<dbReference type="GO" id="GO:0003712">
    <property type="term" value="F:transcription coregulator activity"/>
    <property type="evidence" value="ECO:0007669"/>
    <property type="project" value="TreeGrafter"/>
</dbReference>